<feature type="transmembrane region" description="Helical" evidence="1">
    <location>
        <begin position="319"/>
        <end position="338"/>
    </location>
</feature>
<evidence type="ECO:0000313" key="2">
    <source>
        <dbReference type="EMBL" id="GHO55756.1"/>
    </source>
</evidence>
<evidence type="ECO:0000313" key="3">
    <source>
        <dbReference type="Proteomes" id="UP000654345"/>
    </source>
</evidence>
<keyword evidence="1" id="KW-0812">Transmembrane</keyword>
<feature type="transmembrane region" description="Helical" evidence="1">
    <location>
        <begin position="66"/>
        <end position="89"/>
    </location>
</feature>
<sequence>MNRSRKIGPLLAGSAAIILLVRRWNRLDSIQSQFATRLVETQAQLDTMRQDFQVLLDARKRSTQRLIIFVNAIGLLSFAVAVMFLIALLCGVGASATTPTGLAGFVQRYASLAPACIDVGGVLLIARMMRSGEQRSQLSGNKGDWAPRTLATVVLYIVGTLLAYQSGKLVSAWYLPSYHATTSATINADNVVQAGVSWLFFVIQMKLVLDPPRWLRLRRNMEARQNLAAHSWLNSIAYLAGIVPLLVCVGVFIIPIFLGVGASGTPKGFAAFVQHQATFGPALFGAGCTLAIALMGRYADNNRGNVQDLRSPEEAARSWAKRLLVTYAINPVGVLSSYTSAKLVSRLYQQTYHHAAVLAVINVDNLWQATYGWLFYLPIPLIQVVFPTWNAKRRTKKMI</sequence>
<keyword evidence="1" id="KW-1133">Transmembrane helix</keyword>
<feature type="transmembrane region" description="Helical" evidence="1">
    <location>
        <begin position="195"/>
        <end position="215"/>
    </location>
</feature>
<keyword evidence="3" id="KW-1185">Reference proteome</keyword>
<gene>
    <name evidence="2" type="ORF">KSB_42310</name>
</gene>
<evidence type="ECO:0000256" key="1">
    <source>
        <dbReference type="SAM" id="Phobius"/>
    </source>
</evidence>
<name>A0ABQ3USS9_9CHLR</name>
<feature type="transmembrane region" description="Helical" evidence="1">
    <location>
        <begin position="373"/>
        <end position="391"/>
    </location>
</feature>
<organism evidence="2 3">
    <name type="scientific">Ktedonobacter robiniae</name>
    <dbReference type="NCBI Taxonomy" id="2778365"/>
    <lineage>
        <taxon>Bacteria</taxon>
        <taxon>Bacillati</taxon>
        <taxon>Chloroflexota</taxon>
        <taxon>Ktedonobacteria</taxon>
        <taxon>Ktedonobacterales</taxon>
        <taxon>Ktedonobacteraceae</taxon>
        <taxon>Ktedonobacter</taxon>
    </lineage>
</organism>
<accession>A0ABQ3USS9</accession>
<protein>
    <submittedName>
        <fullName evidence="2">Uncharacterized protein</fullName>
    </submittedName>
</protein>
<feature type="transmembrane region" description="Helical" evidence="1">
    <location>
        <begin position="150"/>
        <end position="175"/>
    </location>
</feature>
<reference evidence="2 3" key="1">
    <citation type="journal article" date="2021" name="Int. J. Syst. Evol. Microbiol.">
        <title>Reticulibacter mediterranei gen. nov., sp. nov., within the new family Reticulibacteraceae fam. nov., and Ktedonospora formicarum gen. nov., sp. nov., Ktedonobacter robiniae sp. nov., Dictyobacter formicarum sp. nov. and Dictyobacter arantiisoli sp. nov., belonging to the class Ktedonobacteria.</title>
        <authorList>
            <person name="Yabe S."/>
            <person name="Zheng Y."/>
            <person name="Wang C.M."/>
            <person name="Sakai Y."/>
            <person name="Abe K."/>
            <person name="Yokota A."/>
            <person name="Donadio S."/>
            <person name="Cavaletti L."/>
            <person name="Monciardini P."/>
        </authorList>
    </citation>
    <scope>NUCLEOTIDE SEQUENCE [LARGE SCALE GENOMIC DNA]</scope>
    <source>
        <strain evidence="2 3">SOSP1-30</strain>
    </source>
</reference>
<dbReference type="Proteomes" id="UP000654345">
    <property type="component" value="Unassembled WGS sequence"/>
</dbReference>
<proteinExistence type="predicted"/>
<feature type="transmembrane region" description="Helical" evidence="1">
    <location>
        <begin position="236"/>
        <end position="258"/>
    </location>
</feature>
<dbReference type="EMBL" id="BNJG01000002">
    <property type="protein sequence ID" value="GHO55756.1"/>
    <property type="molecule type" value="Genomic_DNA"/>
</dbReference>
<comment type="caution">
    <text evidence="2">The sequence shown here is derived from an EMBL/GenBank/DDBJ whole genome shotgun (WGS) entry which is preliminary data.</text>
</comment>
<keyword evidence="1" id="KW-0472">Membrane</keyword>
<feature type="transmembrane region" description="Helical" evidence="1">
    <location>
        <begin position="278"/>
        <end position="298"/>
    </location>
</feature>
<feature type="transmembrane region" description="Helical" evidence="1">
    <location>
        <begin position="109"/>
        <end position="129"/>
    </location>
</feature>
<dbReference type="RefSeq" id="WP_201372410.1">
    <property type="nucleotide sequence ID" value="NZ_BNJG01000002.1"/>
</dbReference>